<dbReference type="InterPro" id="IPR000524">
    <property type="entry name" value="Tscrpt_reg_HTH_GntR"/>
</dbReference>
<dbReference type="EMBL" id="CP045275">
    <property type="protein sequence ID" value="QJX81200.1"/>
    <property type="molecule type" value="Genomic_DNA"/>
</dbReference>
<evidence type="ECO:0000256" key="2">
    <source>
        <dbReference type="ARBA" id="ARBA00023125"/>
    </source>
</evidence>
<keyword evidence="2" id="KW-0238">DNA-binding</keyword>
<evidence type="ECO:0000313" key="6">
    <source>
        <dbReference type="Proteomes" id="UP000501076"/>
    </source>
</evidence>
<evidence type="ECO:0000259" key="4">
    <source>
        <dbReference type="PROSITE" id="PS50949"/>
    </source>
</evidence>
<dbReference type="InterPro" id="IPR036388">
    <property type="entry name" value="WH-like_DNA-bd_sf"/>
</dbReference>
<keyword evidence="5" id="KW-0614">Plasmid</keyword>
<dbReference type="InterPro" id="IPR011711">
    <property type="entry name" value="GntR_C"/>
</dbReference>
<name>A0A6M6E310_PRIMG</name>
<dbReference type="InterPro" id="IPR008920">
    <property type="entry name" value="TF_FadR/GntR_C"/>
</dbReference>
<keyword evidence="1" id="KW-0805">Transcription regulation</keyword>
<proteinExistence type="predicted"/>
<geneLocation type="plasmid" evidence="6">
    <name>pfdu301c</name>
</geneLocation>
<evidence type="ECO:0000313" key="5">
    <source>
        <dbReference type="EMBL" id="QJX81200.1"/>
    </source>
</evidence>
<reference evidence="5 6" key="1">
    <citation type="submission" date="2019-10" db="EMBL/GenBank/DDBJ databases">
        <title>Complete genome sequences for adaption low water activity.</title>
        <authorList>
            <person name="Zhao L."/>
            <person name="Zhong J."/>
        </authorList>
    </citation>
    <scope>NUCLEOTIDE SEQUENCE [LARGE SCALE GENOMIC DNA]</scope>
    <source>
        <strain evidence="5 6">FDU301</strain>
        <plasmid evidence="6">pfdu301c</plasmid>
    </source>
</reference>
<gene>
    <name evidence="5" type="ORF">FDZ14_34390</name>
</gene>
<dbReference type="RefSeq" id="WP_171779179.1">
    <property type="nucleotide sequence ID" value="NZ_CP045275.1"/>
</dbReference>
<dbReference type="Gene3D" id="1.10.10.10">
    <property type="entry name" value="Winged helix-like DNA-binding domain superfamily/Winged helix DNA-binding domain"/>
    <property type="match status" value="1"/>
</dbReference>
<dbReference type="PRINTS" id="PR00035">
    <property type="entry name" value="HTHGNTR"/>
</dbReference>
<evidence type="ECO:0000256" key="1">
    <source>
        <dbReference type="ARBA" id="ARBA00023015"/>
    </source>
</evidence>
<dbReference type="SUPFAM" id="SSF46785">
    <property type="entry name" value="Winged helix' DNA-binding domain"/>
    <property type="match status" value="1"/>
</dbReference>
<evidence type="ECO:0000256" key="3">
    <source>
        <dbReference type="ARBA" id="ARBA00023163"/>
    </source>
</evidence>
<dbReference type="SUPFAM" id="SSF48008">
    <property type="entry name" value="GntR ligand-binding domain-like"/>
    <property type="match status" value="1"/>
</dbReference>
<dbReference type="Pfam" id="PF07729">
    <property type="entry name" value="FCD"/>
    <property type="match status" value="1"/>
</dbReference>
<dbReference type="GO" id="GO:0003700">
    <property type="term" value="F:DNA-binding transcription factor activity"/>
    <property type="evidence" value="ECO:0007669"/>
    <property type="project" value="InterPro"/>
</dbReference>
<dbReference type="AlphaFoldDB" id="A0A6M6E310"/>
<dbReference type="Proteomes" id="UP000501076">
    <property type="component" value="Plasmid pFDU301C"/>
</dbReference>
<dbReference type="SMART" id="SM00345">
    <property type="entry name" value="HTH_GNTR"/>
    <property type="match status" value="1"/>
</dbReference>
<dbReference type="PANTHER" id="PTHR43537:SF24">
    <property type="entry name" value="GLUCONATE OPERON TRANSCRIPTIONAL REPRESSOR"/>
    <property type="match status" value="1"/>
</dbReference>
<accession>A0A6M6E310</accession>
<keyword evidence="3" id="KW-0804">Transcription</keyword>
<sequence>MNKPSTPQTPEFKQVTQEESPLFLSVRSFLSTLDTNEESRLPQRAYLAIRHAIRHLKLEPGQTVLEREMAEILGMSRTPVRESLVRLETEGWVRLIPRRGFIVAPLVADDLQQIYEVVEALDGVAGYLATPKVTVTELNHLEQLIQEQEKALELDDLLAWTELDDQFHNFIVDLAENQRLRGIVDSQSDQLYRARLYTIGLRPKPIHSVIEHKAILAAMRANEPGAVRTLLQSHRHRARNEILEAIRSISK</sequence>
<dbReference type="Pfam" id="PF00392">
    <property type="entry name" value="GntR"/>
    <property type="match status" value="1"/>
</dbReference>
<dbReference type="PANTHER" id="PTHR43537">
    <property type="entry name" value="TRANSCRIPTIONAL REGULATOR, GNTR FAMILY"/>
    <property type="match status" value="1"/>
</dbReference>
<dbReference type="CDD" id="cd07377">
    <property type="entry name" value="WHTH_GntR"/>
    <property type="match status" value="1"/>
</dbReference>
<dbReference type="PROSITE" id="PS50949">
    <property type="entry name" value="HTH_GNTR"/>
    <property type="match status" value="1"/>
</dbReference>
<dbReference type="GO" id="GO:0003677">
    <property type="term" value="F:DNA binding"/>
    <property type="evidence" value="ECO:0007669"/>
    <property type="project" value="UniProtKB-KW"/>
</dbReference>
<feature type="domain" description="HTH gntR-type" evidence="4">
    <location>
        <begin position="39"/>
        <end position="106"/>
    </location>
</feature>
<dbReference type="SMART" id="SM00895">
    <property type="entry name" value="FCD"/>
    <property type="match status" value="1"/>
</dbReference>
<protein>
    <submittedName>
        <fullName evidence="5">FCD domain-containing protein</fullName>
    </submittedName>
</protein>
<dbReference type="InterPro" id="IPR036390">
    <property type="entry name" value="WH_DNA-bd_sf"/>
</dbReference>
<dbReference type="Gene3D" id="1.20.120.530">
    <property type="entry name" value="GntR ligand-binding domain-like"/>
    <property type="match status" value="1"/>
</dbReference>
<organism evidence="5 6">
    <name type="scientific">Priestia megaterium</name>
    <name type="common">Bacillus megaterium</name>
    <dbReference type="NCBI Taxonomy" id="1404"/>
    <lineage>
        <taxon>Bacteria</taxon>
        <taxon>Bacillati</taxon>
        <taxon>Bacillota</taxon>
        <taxon>Bacilli</taxon>
        <taxon>Bacillales</taxon>
        <taxon>Bacillaceae</taxon>
        <taxon>Priestia</taxon>
    </lineage>
</organism>